<feature type="region of interest" description="Disordered" evidence="1">
    <location>
        <begin position="679"/>
        <end position="732"/>
    </location>
</feature>
<evidence type="ECO:0000256" key="1">
    <source>
        <dbReference type="SAM" id="MobiDB-lite"/>
    </source>
</evidence>
<reference evidence="2 3" key="1">
    <citation type="submission" date="2019-06" db="EMBL/GenBank/DDBJ databases">
        <title>Sequencing the genomes of 1000 actinobacteria strains.</title>
        <authorList>
            <person name="Klenk H.-P."/>
        </authorList>
    </citation>
    <scope>NUCLEOTIDE SEQUENCE [LARGE SCALE GENOMIC DNA]</scope>
    <source>
        <strain evidence="2 3">DSM 44826</strain>
    </source>
</reference>
<protein>
    <submittedName>
        <fullName evidence="2">Uncharacterized protein</fullName>
    </submittedName>
</protein>
<feature type="compositionally biased region" description="Gly residues" evidence="1">
    <location>
        <begin position="691"/>
        <end position="702"/>
    </location>
</feature>
<dbReference type="AlphaFoldDB" id="A0A561UD04"/>
<dbReference type="RefSeq" id="WP_170304851.1">
    <property type="nucleotide sequence ID" value="NZ_BAAAMZ010000037.1"/>
</dbReference>
<evidence type="ECO:0000313" key="3">
    <source>
        <dbReference type="Proteomes" id="UP000317940"/>
    </source>
</evidence>
<feature type="compositionally biased region" description="Gly residues" evidence="1">
    <location>
        <begin position="357"/>
        <end position="394"/>
    </location>
</feature>
<comment type="caution">
    <text evidence="2">The sequence shown here is derived from an EMBL/GenBank/DDBJ whole genome shotgun (WGS) entry which is preliminary data.</text>
</comment>
<dbReference type="EMBL" id="VIWT01000001">
    <property type="protein sequence ID" value="TWF97231.1"/>
    <property type="molecule type" value="Genomic_DNA"/>
</dbReference>
<feature type="compositionally biased region" description="Low complexity" evidence="1">
    <location>
        <begin position="459"/>
        <end position="469"/>
    </location>
</feature>
<keyword evidence="3" id="KW-1185">Reference proteome</keyword>
<sequence>MSTPSSSTKWEDAISYFADGSQDGTAGRGDVTGDTWITGHGVELVLPGSYDPTKYDFSWASDPTDVVSYYSSEYGSYEYTTSYIVVVWGSGNWTAWLDQNGKQSHLSQFSMHALDTLNALLGSPGHTTTTALGSFDAAIEMVTRLQTWIGELVTTLKGWTDPLNADDSDLQGSAAGELKSYLTSVGQDMQDMWTLLTYGGDPVAALQGARDALSAGLSKMLSEYWAWRGDSGRAGITNEWDQEGFDANPQVAYPNNCLKYALKAMMQGSPVLDTSGSTPKVTVNGNDTSTDAFWSTLETNGKNIWTQGVEYFLDHGASIAMNGIVPAYTTLGNLLQGITVAPETPAPAAITPPDPGSGDGPGGGPGGGAGDGGPGGDGSGGNGAGGPGGKGPGNLGAPPPPKTKYDLNGNNQGAGPNGGGPNGNVPLLGSDGKQLTGPDGKPWTVPPGSHVDANGNVIGPDGKPLLGPDGKPEKAPPGAYPGGPINLGTGPTGPGGGGTFKAPPGATVDGNGMLIGKDGKPVLDANGNPVYAGKGATVGKDGQLLDANGDPVSNQEQLLANEEHAMGESLNPLGSGARGYVSGDDFGIPTSGSGGLTKGLSLEGLSAPKSVPTEGGIGLTGGTMGISRTALANGGALSPEDIAGQEALAERAAAEQGVAGEQAAMSASEEAQLMGRSVATTGGAGMPPMMPGGGAGAGGAAGGQERQRTTWLAEDEDVWGTDTGAVDGVIGR</sequence>
<name>A0A561UD04_9ACTN</name>
<dbReference type="Proteomes" id="UP000317940">
    <property type="component" value="Unassembled WGS sequence"/>
</dbReference>
<gene>
    <name evidence="2" type="ORF">FHX73_111011</name>
</gene>
<organism evidence="2 3">
    <name type="scientific">Kitasatospora viridis</name>
    <dbReference type="NCBI Taxonomy" id="281105"/>
    <lineage>
        <taxon>Bacteria</taxon>
        <taxon>Bacillati</taxon>
        <taxon>Actinomycetota</taxon>
        <taxon>Actinomycetes</taxon>
        <taxon>Kitasatosporales</taxon>
        <taxon>Streptomycetaceae</taxon>
        <taxon>Kitasatospora</taxon>
    </lineage>
</organism>
<evidence type="ECO:0000313" key="2">
    <source>
        <dbReference type="EMBL" id="TWF97231.1"/>
    </source>
</evidence>
<accession>A0A561UD04</accession>
<feature type="region of interest" description="Disordered" evidence="1">
    <location>
        <begin position="344"/>
        <end position="477"/>
    </location>
</feature>
<feature type="compositionally biased region" description="Low complexity" evidence="1">
    <location>
        <begin position="654"/>
        <end position="672"/>
    </location>
</feature>
<proteinExistence type="predicted"/>
<feature type="region of interest" description="Disordered" evidence="1">
    <location>
        <begin position="653"/>
        <end position="672"/>
    </location>
</feature>